<dbReference type="RefSeq" id="WP_005265227.1">
    <property type="nucleotide sequence ID" value="NZ_AJYC02000238.1"/>
</dbReference>
<evidence type="ECO:0000313" key="2">
    <source>
        <dbReference type="EMBL" id="EKT76535.1"/>
    </source>
</evidence>
<name>K8XHH2_RHOOP</name>
<keyword evidence="1" id="KW-0472">Membrane</keyword>
<dbReference type="AlphaFoldDB" id="K8XHH2"/>
<dbReference type="EMBL" id="AJYC02000238">
    <property type="protein sequence ID" value="EKT76535.1"/>
    <property type="molecule type" value="Genomic_DNA"/>
</dbReference>
<keyword evidence="1" id="KW-1133">Transmembrane helix</keyword>
<feature type="transmembrane region" description="Helical" evidence="1">
    <location>
        <begin position="34"/>
        <end position="61"/>
    </location>
</feature>
<dbReference type="Proteomes" id="UP000005951">
    <property type="component" value="Unassembled WGS sequence"/>
</dbReference>
<evidence type="ECO:0000313" key="3">
    <source>
        <dbReference type="Proteomes" id="UP000005951"/>
    </source>
</evidence>
<protein>
    <submittedName>
        <fullName evidence="2">Putative membrane protein</fullName>
    </submittedName>
</protein>
<evidence type="ECO:0000256" key="1">
    <source>
        <dbReference type="SAM" id="Phobius"/>
    </source>
</evidence>
<organism evidence="2 3">
    <name type="scientific">Rhodococcus opacus M213</name>
    <dbReference type="NCBI Taxonomy" id="1129896"/>
    <lineage>
        <taxon>Bacteria</taxon>
        <taxon>Bacillati</taxon>
        <taxon>Actinomycetota</taxon>
        <taxon>Actinomycetes</taxon>
        <taxon>Mycobacteriales</taxon>
        <taxon>Nocardiaceae</taxon>
        <taxon>Rhodococcus</taxon>
    </lineage>
</organism>
<proteinExistence type="predicted"/>
<reference evidence="2 3" key="1">
    <citation type="journal article" date="2013" name="Genome Announc.">
        <title>Draft Genome Sequence of Rhodococcus opacus Strain M213 Shows a Diverse Catabolic Potential.</title>
        <authorList>
            <person name="Pathak A."/>
            <person name="Green S.J."/>
            <person name="Ogram A."/>
            <person name="Chauhan A."/>
        </authorList>
    </citation>
    <scope>NUCLEOTIDE SEQUENCE [LARGE SCALE GENOMIC DNA]</scope>
    <source>
        <strain evidence="2 3">M213</strain>
    </source>
</reference>
<accession>K8XHH2</accession>
<gene>
    <name evidence="2" type="ORF">WSS_A42305</name>
</gene>
<comment type="caution">
    <text evidence="2">The sequence shown here is derived from an EMBL/GenBank/DDBJ whole genome shotgun (WGS) entry which is preliminary data.</text>
</comment>
<keyword evidence="1" id="KW-0812">Transmembrane</keyword>
<sequence>MNEDNSIAATSPDWSTVVLKESAPSPARPAEDGLMSVLLGVVLLSIGGTILTAIPLLFAGGNGCAGSLRRRRGELP</sequence>